<gene>
    <name evidence="1" type="ORF">GN244_ATG15814</name>
</gene>
<evidence type="ECO:0000313" key="2">
    <source>
        <dbReference type="Proteomes" id="UP000602510"/>
    </source>
</evidence>
<dbReference type="EMBL" id="WSZM01000498">
    <property type="protein sequence ID" value="KAF4032314.1"/>
    <property type="molecule type" value="Genomic_DNA"/>
</dbReference>
<name>A0A833VX14_PHYIN</name>
<dbReference type="GO" id="GO:0003964">
    <property type="term" value="F:RNA-directed DNA polymerase activity"/>
    <property type="evidence" value="ECO:0007669"/>
    <property type="project" value="UniProtKB-KW"/>
</dbReference>
<evidence type="ECO:0000313" key="1">
    <source>
        <dbReference type="EMBL" id="KAF4032314.1"/>
    </source>
</evidence>
<organism evidence="1 2">
    <name type="scientific">Phytophthora infestans</name>
    <name type="common">Potato late blight agent</name>
    <name type="synonym">Botrytis infestans</name>
    <dbReference type="NCBI Taxonomy" id="4787"/>
    <lineage>
        <taxon>Eukaryota</taxon>
        <taxon>Sar</taxon>
        <taxon>Stramenopiles</taxon>
        <taxon>Oomycota</taxon>
        <taxon>Peronosporomycetes</taxon>
        <taxon>Peronosporales</taxon>
        <taxon>Peronosporaceae</taxon>
        <taxon>Phytophthora</taxon>
    </lineage>
</organism>
<sequence length="147" mass="16839">MSKCNGCKTRCKLLTADLKLFKAIKAGSTLFKGTLDWDLRLGGIKWASDRPDNHLEVYADAEYANRIDDRKSSAGYLAKYDFSQTEKTVVLHTAEAEYLALNLLIQEVAHLDKCENANKVTNNPQFHNRSKHIDTRHDFVRQRIELK</sequence>
<proteinExistence type="predicted"/>
<accession>A0A833VX14</accession>
<reference evidence="1" key="1">
    <citation type="submission" date="2020-04" db="EMBL/GenBank/DDBJ databases">
        <title>Hybrid Assembly of Korean Phytophthora infestans isolates.</title>
        <authorList>
            <person name="Prokchorchik M."/>
            <person name="Lee Y."/>
            <person name="Seo J."/>
            <person name="Cho J.-H."/>
            <person name="Park Y.-E."/>
            <person name="Jang D.-C."/>
            <person name="Im J.-S."/>
            <person name="Choi J.-G."/>
            <person name="Park H.-J."/>
            <person name="Lee G.-B."/>
            <person name="Lee Y.-G."/>
            <person name="Hong S.-Y."/>
            <person name="Cho K."/>
            <person name="Sohn K.H."/>
        </authorList>
    </citation>
    <scope>NUCLEOTIDE SEQUENCE</scope>
    <source>
        <strain evidence="1">KR_1_A1</strain>
    </source>
</reference>
<keyword evidence="2" id="KW-1185">Reference proteome</keyword>
<protein>
    <submittedName>
        <fullName evidence="1">Putative reverse transcriptase Ty1/copia-type domain-containing protein</fullName>
    </submittedName>
</protein>
<dbReference type="CDD" id="cd09272">
    <property type="entry name" value="RNase_HI_RT_Ty1"/>
    <property type="match status" value="1"/>
</dbReference>
<keyword evidence="1" id="KW-0695">RNA-directed DNA polymerase</keyword>
<keyword evidence="1" id="KW-0808">Transferase</keyword>
<dbReference type="AlphaFoldDB" id="A0A833VX14"/>
<comment type="caution">
    <text evidence="1">The sequence shown here is derived from an EMBL/GenBank/DDBJ whole genome shotgun (WGS) entry which is preliminary data.</text>
</comment>
<dbReference type="Proteomes" id="UP000602510">
    <property type="component" value="Unassembled WGS sequence"/>
</dbReference>
<keyword evidence="1" id="KW-0548">Nucleotidyltransferase</keyword>